<comment type="caution">
    <text evidence="1">The sequence shown here is derived from an EMBL/GenBank/DDBJ whole genome shotgun (WGS) entry which is preliminary data.</text>
</comment>
<protein>
    <submittedName>
        <fullName evidence="1">Uncharacterized protein</fullName>
    </submittedName>
</protein>
<accession>A0ACB8A0N1</accession>
<organism evidence="1 2">
    <name type="scientific">Hygrophoropsis aurantiaca</name>
    <dbReference type="NCBI Taxonomy" id="72124"/>
    <lineage>
        <taxon>Eukaryota</taxon>
        <taxon>Fungi</taxon>
        <taxon>Dikarya</taxon>
        <taxon>Basidiomycota</taxon>
        <taxon>Agaricomycotina</taxon>
        <taxon>Agaricomycetes</taxon>
        <taxon>Agaricomycetidae</taxon>
        <taxon>Boletales</taxon>
        <taxon>Coniophorineae</taxon>
        <taxon>Hygrophoropsidaceae</taxon>
        <taxon>Hygrophoropsis</taxon>
    </lineage>
</organism>
<proteinExistence type="predicted"/>
<reference evidence="1" key="1">
    <citation type="journal article" date="2021" name="New Phytol.">
        <title>Evolutionary innovations through gain and loss of genes in the ectomycorrhizal Boletales.</title>
        <authorList>
            <person name="Wu G."/>
            <person name="Miyauchi S."/>
            <person name="Morin E."/>
            <person name="Kuo A."/>
            <person name="Drula E."/>
            <person name="Varga T."/>
            <person name="Kohler A."/>
            <person name="Feng B."/>
            <person name="Cao Y."/>
            <person name="Lipzen A."/>
            <person name="Daum C."/>
            <person name="Hundley H."/>
            <person name="Pangilinan J."/>
            <person name="Johnson J."/>
            <person name="Barry K."/>
            <person name="LaButti K."/>
            <person name="Ng V."/>
            <person name="Ahrendt S."/>
            <person name="Min B."/>
            <person name="Choi I.G."/>
            <person name="Park H."/>
            <person name="Plett J.M."/>
            <person name="Magnuson J."/>
            <person name="Spatafora J.W."/>
            <person name="Nagy L.G."/>
            <person name="Henrissat B."/>
            <person name="Grigoriev I.V."/>
            <person name="Yang Z.L."/>
            <person name="Xu J."/>
            <person name="Martin F.M."/>
        </authorList>
    </citation>
    <scope>NUCLEOTIDE SEQUENCE</scope>
    <source>
        <strain evidence="1">ATCC 28755</strain>
    </source>
</reference>
<sequence length="416" mass="45742">MLYALVQRPLLLLTHTPHSESSKSATWSMKLGDFEAWVTVDGIALEEYGATIIPSKDQIRGALEVLVQCSQGDEYRADGDTTRDFLFSKAQLTDEDAYLAQPVSKQLGEIRLKIRQGHTDKQPNEGGTDEGATCVFIENEKIHESSKKITNHCIGLSYVGKVGGTCCMPSIASGPSMEDEIPGPRPLDILQANGVAPRMPVENSSSHEDEDEIEILDGIHIPGRNNRTSGINPSLKPVPAKRKASEFDSDSEAGHDEESTNRAGRANHIPPHQANEDEFDSDESESDIENGDTDKDEIIQAISNAMGALQETLMSLQRRKKKAKRRSGTTSNAKYAPQTKVASSMKKARLEKEVNKDGPRKRAMKKSSETTTSTKEIQGQEPGPSDQHRFPRDTFQDSLTVLQKMSKKGKVAKSKQ</sequence>
<evidence type="ECO:0000313" key="1">
    <source>
        <dbReference type="EMBL" id="KAH7906543.1"/>
    </source>
</evidence>
<dbReference type="Proteomes" id="UP000790377">
    <property type="component" value="Unassembled WGS sequence"/>
</dbReference>
<name>A0ACB8A0N1_9AGAM</name>
<evidence type="ECO:0000313" key="2">
    <source>
        <dbReference type="Proteomes" id="UP000790377"/>
    </source>
</evidence>
<keyword evidence="2" id="KW-1185">Reference proteome</keyword>
<gene>
    <name evidence="1" type="ORF">BJ138DRAFT_1105062</name>
</gene>
<dbReference type="EMBL" id="MU268005">
    <property type="protein sequence ID" value="KAH7906543.1"/>
    <property type="molecule type" value="Genomic_DNA"/>
</dbReference>